<dbReference type="VEuPathDB" id="VectorBase:ISCP_003542"/>
<proteinExistence type="predicted"/>
<accession>A0A4D5RKL8</accession>
<feature type="signal peptide" evidence="3">
    <location>
        <begin position="1"/>
        <end position="31"/>
    </location>
</feature>
<dbReference type="InterPro" id="IPR003591">
    <property type="entry name" value="Leu-rich_rpt_typical-subtyp"/>
</dbReference>
<dbReference type="EMBL" id="GHJT01003647">
    <property type="protein sequence ID" value="MOY37618.1"/>
    <property type="molecule type" value="Transcribed_RNA"/>
</dbReference>
<protein>
    <submittedName>
        <fullName evidence="4">Putative membrane glycoprotein lig-1</fullName>
    </submittedName>
</protein>
<evidence type="ECO:0000313" key="4">
    <source>
        <dbReference type="EMBL" id="MOY37618.1"/>
    </source>
</evidence>
<dbReference type="OrthoDB" id="2013775at2759"/>
<dbReference type="VEuPathDB" id="VectorBase:ISCI002873"/>
<keyword evidence="1" id="KW-0433">Leucine-rich repeat</keyword>
<dbReference type="SUPFAM" id="SSF52058">
    <property type="entry name" value="L domain-like"/>
    <property type="match status" value="1"/>
</dbReference>
<sequence>MSIPISNWRIPLTLAAILGCWAPWRSPSAEAASPPCDAFDDMQGLCRCTLQEKTPTNDSHNQVWVTCINVTSLEHLSLVLSPMRGRRIDKFQLGLSTVGYVPSNLFLDIAVQDLQFWDSPLSTFVLGDERAFLGLESTLRWLSMRRCRLNSSLPFQRMGHLHALETLDLSFNELTVIRESWFRNSLNGLRSLLLRGNRIGLVESRAFAGLLRLYQLDLAQNNLKHLKRSMFPSGLFFLDLSDNKLSFLTPGLLDGMTNLRRVYLNGNRVTTLAQDVWAAIWSNPKLGVEILGNPLVCDCSLQWIVMLFPRRCFSQDCQRAVPEYRQLDGRCNSPPSVAGLHLSQMTCDSLPCDTPCPKLEPNDLPLLPDAA</sequence>
<dbReference type="SMART" id="SM00369">
    <property type="entry name" value="LRR_TYP"/>
    <property type="match status" value="5"/>
</dbReference>
<dbReference type="InterPro" id="IPR001611">
    <property type="entry name" value="Leu-rich_rpt"/>
</dbReference>
<dbReference type="InterPro" id="IPR032675">
    <property type="entry name" value="LRR_dom_sf"/>
</dbReference>
<dbReference type="PANTHER" id="PTHR24366">
    <property type="entry name" value="IG(IMMUNOGLOBULIN) AND LRR(LEUCINE RICH REPEAT) DOMAINS"/>
    <property type="match status" value="1"/>
</dbReference>
<evidence type="ECO:0000256" key="2">
    <source>
        <dbReference type="ARBA" id="ARBA00022737"/>
    </source>
</evidence>
<dbReference type="VEuPathDB" id="VectorBase:ISCW002873"/>
<organism evidence="4">
    <name type="scientific">Ixodes scapularis</name>
    <name type="common">Black-legged tick</name>
    <name type="synonym">Deer tick</name>
    <dbReference type="NCBI Taxonomy" id="6945"/>
    <lineage>
        <taxon>Eukaryota</taxon>
        <taxon>Metazoa</taxon>
        <taxon>Ecdysozoa</taxon>
        <taxon>Arthropoda</taxon>
        <taxon>Chelicerata</taxon>
        <taxon>Arachnida</taxon>
        <taxon>Acari</taxon>
        <taxon>Parasitiformes</taxon>
        <taxon>Ixodida</taxon>
        <taxon>Ixodoidea</taxon>
        <taxon>Ixodidae</taxon>
        <taxon>Ixodinae</taxon>
        <taxon>Ixodes</taxon>
    </lineage>
</organism>
<keyword evidence="3" id="KW-0732">Signal</keyword>
<evidence type="ECO:0000256" key="3">
    <source>
        <dbReference type="SAM" id="SignalP"/>
    </source>
</evidence>
<name>A0A4D5RKL8_IXOSC</name>
<keyword evidence="2" id="KW-0677">Repeat</keyword>
<dbReference type="Pfam" id="PF13855">
    <property type="entry name" value="LRR_8"/>
    <property type="match status" value="1"/>
</dbReference>
<feature type="chain" id="PRO_5020026814" evidence="3">
    <location>
        <begin position="32"/>
        <end position="371"/>
    </location>
</feature>
<dbReference type="AlphaFoldDB" id="A0A4D5RKL8"/>
<evidence type="ECO:0000256" key="1">
    <source>
        <dbReference type="ARBA" id="ARBA00022614"/>
    </source>
</evidence>
<dbReference type="PANTHER" id="PTHR24366:SF96">
    <property type="entry name" value="LEUCINE RICH REPEAT CONTAINING 53"/>
    <property type="match status" value="1"/>
</dbReference>
<reference evidence="4" key="1">
    <citation type="submission" date="2019-04" db="EMBL/GenBank/DDBJ databases">
        <title>An insight into the mialome of Ixodes scapularis.</title>
        <authorList>
            <person name="Ribeiro J.M."/>
            <person name="Mather T.N."/>
            <person name="Karim S."/>
        </authorList>
    </citation>
    <scope>NUCLEOTIDE SEQUENCE</scope>
</reference>
<dbReference type="Gene3D" id="3.80.10.10">
    <property type="entry name" value="Ribonuclease Inhibitor"/>
    <property type="match status" value="3"/>
</dbReference>